<evidence type="ECO:0000313" key="5">
    <source>
        <dbReference type="RefSeq" id="XP_027360494.1"/>
    </source>
</evidence>
<name>A0A8B8LZX9_ABRPR</name>
<dbReference type="CDD" id="cd09218">
    <property type="entry name" value="TLP-PA"/>
    <property type="match status" value="1"/>
</dbReference>
<organism evidence="4 5">
    <name type="scientific">Abrus precatorius</name>
    <name type="common">Indian licorice</name>
    <name type="synonym">Glycine abrus</name>
    <dbReference type="NCBI Taxonomy" id="3816"/>
    <lineage>
        <taxon>Eukaryota</taxon>
        <taxon>Viridiplantae</taxon>
        <taxon>Streptophyta</taxon>
        <taxon>Embryophyta</taxon>
        <taxon>Tracheophyta</taxon>
        <taxon>Spermatophyta</taxon>
        <taxon>Magnoliopsida</taxon>
        <taxon>eudicotyledons</taxon>
        <taxon>Gunneridae</taxon>
        <taxon>Pentapetalae</taxon>
        <taxon>rosids</taxon>
        <taxon>fabids</taxon>
        <taxon>Fabales</taxon>
        <taxon>Fabaceae</taxon>
        <taxon>Papilionoideae</taxon>
        <taxon>50 kb inversion clade</taxon>
        <taxon>NPAAA clade</taxon>
        <taxon>indigoferoid/millettioid clade</taxon>
        <taxon>Abreae</taxon>
        <taxon>Abrus</taxon>
    </lineage>
</organism>
<comment type="similarity">
    <text evidence="1">Belongs to the thaumatin family.</text>
</comment>
<dbReference type="Proteomes" id="UP000694853">
    <property type="component" value="Unplaced"/>
</dbReference>
<feature type="chain" id="PRO_5034555022" evidence="3">
    <location>
        <begin position="29"/>
        <end position="318"/>
    </location>
</feature>
<protein>
    <submittedName>
        <fullName evidence="5">Thaumatin-like protein 1</fullName>
    </submittedName>
</protein>
<dbReference type="PROSITE" id="PS51367">
    <property type="entry name" value="THAUMATIN_2"/>
    <property type="match status" value="1"/>
</dbReference>
<dbReference type="PROSITE" id="PS00316">
    <property type="entry name" value="THAUMATIN_1"/>
    <property type="match status" value="1"/>
</dbReference>
<feature type="region of interest" description="Disordered" evidence="2">
    <location>
        <begin position="244"/>
        <end position="272"/>
    </location>
</feature>
<evidence type="ECO:0000256" key="3">
    <source>
        <dbReference type="SAM" id="SignalP"/>
    </source>
</evidence>
<evidence type="ECO:0000256" key="1">
    <source>
        <dbReference type="ARBA" id="ARBA00010607"/>
    </source>
</evidence>
<dbReference type="AlphaFoldDB" id="A0A8B8LZX9"/>
<dbReference type="RefSeq" id="XP_027360494.1">
    <property type="nucleotide sequence ID" value="XM_027504693.1"/>
</dbReference>
<feature type="compositionally biased region" description="Low complexity" evidence="2">
    <location>
        <begin position="244"/>
        <end position="257"/>
    </location>
</feature>
<keyword evidence="4" id="KW-1185">Reference proteome</keyword>
<accession>A0A8B8LZX9</accession>
<dbReference type="GeneID" id="113868794"/>
<dbReference type="InterPro" id="IPR001938">
    <property type="entry name" value="Thaumatin"/>
</dbReference>
<evidence type="ECO:0000313" key="4">
    <source>
        <dbReference type="Proteomes" id="UP000694853"/>
    </source>
</evidence>
<dbReference type="OrthoDB" id="430315at2759"/>
<reference evidence="4" key="1">
    <citation type="journal article" date="2019" name="Toxins">
        <title>Detection of Abrin-Like and Prepropulchellin-Like Toxin Genes and Transcripts Using Whole Genome Sequencing and Full-Length Transcript Sequencing of Abrus precatorius.</title>
        <authorList>
            <person name="Hovde B.T."/>
            <person name="Daligault H.E."/>
            <person name="Hanschen E.R."/>
            <person name="Kunde Y.A."/>
            <person name="Johnson M.B."/>
            <person name="Starkenburg S.R."/>
            <person name="Johnson S.L."/>
        </authorList>
    </citation>
    <scope>NUCLEOTIDE SEQUENCE [LARGE SCALE GENOMIC DNA]</scope>
</reference>
<dbReference type="SUPFAM" id="SSF49870">
    <property type="entry name" value="Osmotin, thaumatin-like protein"/>
    <property type="match status" value="1"/>
</dbReference>
<dbReference type="SMART" id="SM00205">
    <property type="entry name" value="THN"/>
    <property type="match status" value="1"/>
</dbReference>
<dbReference type="PRINTS" id="PR00347">
    <property type="entry name" value="THAUMATIN"/>
</dbReference>
<gene>
    <name evidence="5" type="primary">LOC113868794</name>
</gene>
<feature type="signal peptide" evidence="3">
    <location>
        <begin position="1"/>
        <end position="28"/>
    </location>
</feature>
<dbReference type="FunFam" id="2.60.110.10:FF:000001">
    <property type="entry name" value="THAUMATIN-LIKE PROTEIN 1"/>
    <property type="match status" value="1"/>
</dbReference>
<dbReference type="InterPro" id="IPR037176">
    <property type="entry name" value="Osmotin/thaumatin-like_sf"/>
</dbReference>
<evidence type="ECO:0000256" key="2">
    <source>
        <dbReference type="SAM" id="MobiDB-lite"/>
    </source>
</evidence>
<reference evidence="5" key="2">
    <citation type="submission" date="2025-08" db="UniProtKB">
        <authorList>
            <consortium name="RefSeq"/>
        </authorList>
    </citation>
    <scope>IDENTIFICATION</scope>
    <source>
        <tissue evidence="5">Young leaves</tissue>
    </source>
</reference>
<dbReference type="InterPro" id="IPR017949">
    <property type="entry name" value="Thaumatin_CS"/>
</dbReference>
<dbReference type="Gene3D" id="2.60.110.10">
    <property type="entry name" value="Thaumatin"/>
    <property type="match status" value="1"/>
</dbReference>
<dbReference type="PANTHER" id="PTHR31048">
    <property type="entry name" value="OS03G0233200 PROTEIN"/>
    <property type="match status" value="1"/>
</dbReference>
<sequence length="318" mass="32766">MGLLSHHRHSSQPFLCFVLFLVFKGVSGATFTFVNKCDYTVWPGILGKPDLGSSGFELAKGGSRSFQAPTGWSGRFWGRTGCQFDGSGRGTCATADCGSGEINCNGAGASPPATLAEFTLGTGSMDYYDVSLVDGYNLPMMVVASGGSGSCAATGCGADLNRRCPSELRVDGGDACQSACGAFGKPEYCCNGAFSNPSTCKPSMYSQIFKSACPKSYSYAYDDATSTFTCSGADYTITFCPSSPSLKSSTDSTPKLTNPGTGTGTGSGSPVEQSELASTSWLADMATATGASTRTRAFLSSKGSILVAVTFIVCLLVA</sequence>
<dbReference type="KEGG" id="aprc:113868794"/>
<proteinExistence type="inferred from homology"/>
<keyword evidence="3" id="KW-0732">Signal</keyword>
<dbReference type="Pfam" id="PF00314">
    <property type="entry name" value="Thaumatin"/>
    <property type="match status" value="1"/>
</dbReference>